<comment type="caution">
    <text evidence="2">The sequence shown here is derived from an EMBL/GenBank/DDBJ whole genome shotgun (WGS) entry which is preliminary data.</text>
</comment>
<gene>
    <name evidence="2" type="ORF">IAA93_02650</name>
</gene>
<proteinExistence type="predicted"/>
<accession>A0A9D2UHI1</accession>
<reference evidence="2" key="2">
    <citation type="submission" date="2021-04" db="EMBL/GenBank/DDBJ databases">
        <authorList>
            <person name="Gilroy R."/>
        </authorList>
    </citation>
    <scope>NUCLEOTIDE SEQUENCE</scope>
    <source>
        <strain evidence="2">MalCec1-1739</strain>
    </source>
</reference>
<feature type="signal peptide" evidence="1">
    <location>
        <begin position="1"/>
        <end position="19"/>
    </location>
</feature>
<dbReference type="Proteomes" id="UP000787625">
    <property type="component" value="Unassembled WGS sequence"/>
</dbReference>
<dbReference type="EMBL" id="DWUP01000053">
    <property type="protein sequence ID" value="HJD52615.1"/>
    <property type="molecule type" value="Genomic_DNA"/>
</dbReference>
<keyword evidence="1" id="KW-0732">Signal</keyword>
<name>A0A9D2UHI1_9BACT</name>
<sequence>MKRILLIQTLILSCLAAQGQDTAPLDTLPGYGSQHRSSELFRTFYRSSDLSNYLDNLDDYTTYQTETTGGFASPDRLTFSVSGN</sequence>
<protein>
    <submittedName>
        <fullName evidence="2">Uncharacterized protein</fullName>
    </submittedName>
</protein>
<reference evidence="2" key="1">
    <citation type="journal article" date="2021" name="PeerJ">
        <title>Extensive microbial diversity within the chicken gut microbiome revealed by metagenomics and culture.</title>
        <authorList>
            <person name="Gilroy R."/>
            <person name="Ravi A."/>
            <person name="Getino M."/>
            <person name="Pursley I."/>
            <person name="Horton D.L."/>
            <person name="Alikhan N.F."/>
            <person name="Baker D."/>
            <person name="Gharbi K."/>
            <person name="Hall N."/>
            <person name="Watson M."/>
            <person name="Adriaenssens E.M."/>
            <person name="Foster-Nyarko E."/>
            <person name="Jarju S."/>
            <person name="Secka A."/>
            <person name="Antonio M."/>
            <person name="Oren A."/>
            <person name="Chaudhuri R.R."/>
            <person name="La Ragione R."/>
            <person name="Hildebrand F."/>
            <person name="Pallen M.J."/>
        </authorList>
    </citation>
    <scope>NUCLEOTIDE SEQUENCE</scope>
    <source>
        <strain evidence="2">MalCec1-1739</strain>
    </source>
</reference>
<feature type="non-terminal residue" evidence="2">
    <location>
        <position position="84"/>
    </location>
</feature>
<dbReference type="AlphaFoldDB" id="A0A9D2UHI1"/>
<evidence type="ECO:0000256" key="1">
    <source>
        <dbReference type="SAM" id="SignalP"/>
    </source>
</evidence>
<feature type="chain" id="PRO_5039106899" evidence="1">
    <location>
        <begin position="20"/>
        <end position="84"/>
    </location>
</feature>
<evidence type="ECO:0000313" key="3">
    <source>
        <dbReference type="Proteomes" id="UP000787625"/>
    </source>
</evidence>
<evidence type="ECO:0000313" key="2">
    <source>
        <dbReference type="EMBL" id="HJD52615.1"/>
    </source>
</evidence>
<organism evidence="2 3">
    <name type="scientific">Candidatus Avibacteroides avistercoris</name>
    <dbReference type="NCBI Taxonomy" id="2840690"/>
    <lineage>
        <taxon>Bacteria</taxon>
        <taxon>Pseudomonadati</taxon>
        <taxon>Bacteroidota</taxon>
        <taxon>Bacteroidia</taxon>
        <taxon>Bacteroidales</taxon>
        <taxon>Bacteroidaceae</taxon>
        <taxon>Bacteroidaceae incertae sedis</taxon>
        <taxon>Candidatus Avibacteroides</taxon>
    </lineage>
</organism>